<comment type="caution">
    <text evidence="2">The sequence shown here is derived from an EMBL/GenBank/DDBJ whole genome shotgun (WGS) entry which is preliminary data.</text>
</comment>
<gene>
    <name evidence="2" type="ORF">CEE37_04285</name>
</gene>
<feature type="transmembrane region" description="Helical" evidence="1">
    <location>
        <begin position="6"/>
        <end position="39"/>
    </location>
</feature>
<proteinExistence type="predicted"/>
<name>A0A532V3K1_UNCL8</name>
<keyword evidence="1" id="KW-1133">Transmembrane helix</keyword>
<reference evidence="2 3" key="1">
    <citation type="submission" date="2017-06" db="EMBL/GenBank/DDBJ databases">
        <title>Novel microbial phyla capable of carbon fixation and sulfur reduction in deep-sea sediments.</title>
        <authorList>
            <person name="Huang J."/>
            <person name="Baker B."/>
            <person name="Wang Y."/>
        </authorList>
    </citation>
    <scope>NUCLEOTIDE SEQUENCE [LARGE SCALE GENOMIC DNA]</scope>
    <source>
        <strain evidence="2">B3_LCP</strain>
    </source>
</reference>
<evidence type="ECO:0000313" key="2">
    <source>
        <dbReference type="EMBL" id="TKJ41794.1"/>
    </source>
</evidence>
<dbReference type="EMBL" id="NJBN01000002">
    <property type="protein sequence ID" value="TKJ41794.1"/>
    <property type="molecule type" value="Genomic_DNA"/>
</dbReference>
<organism evidence="2 3">
    <name type="scientific">candidate division LCP-89 bacterium B3_LCP</name>
    <dbReference type="NCBI Taxonomy" id="2012998"/>
    <lineage>
        <taxon>Bacteria</taxon>
        <taxon>Pseudomonadati</taxon>
        <taxon>Bacteria division LCP-89</taxon>
    </lineage>
</organism>
<dbReference type="AlphaFoldDB" id="A0A532V3K1"/>
<protein>
    <submittedName>
        <fullName evidence="2">Uncharacterized protein</fullName>
    </submittedName>
</protein>
<keyword evidence="1" id="KW-0812">Transmembrane</keyword>
<dbReference type="Proteomes" id="UP000319619">
    <property type="component" value="Unassembled WGS sequence"/>
</dbReference>
<keyword evidence="1" id="KW-0472">Membrane</keyword>
<evidence type="ECO:0000313" key="3">
    <source>
        <dbReference type="Proteomes" id="UP000319619"/>
    </source>
</evidence>
<accession>A0A532V3K1</accession>
<evidence type="ECO:0000256" key="1">
    <source>
        <dbReference type="SAM" id="Phobius"/>
    </source>
</evidence>
<sequence>MLVKLVITANICLVFVAFYCLFNGFLLFGIGAILISFVLSAVSRRLLLRRKEIVLLDFYQKDSRGVRRNFLNYCGAFLMERCGLDNTQANLLVHDPELGEELDSKKRDWLDLISGKDPDELLIPKAFDAPEMEIINETLLRYAKEFPKRMNKIKEYLRTIGHPYGDL</sequence>